<dbReference type="Gene3D" id="2.60.40.1630">
    <property type="entry name" value="bacillus anthracis domain"/>
    <property type="match status" value="1"/>
</dbReference>
<sequence length="347" mass="39261">MNKIMFEKFNDAQAAEYDYVPLSVEEEDRILKRFKASIPEQRKNNKTPLRALIGVVLAAILFTGIFLSPVSNSIQANVFNAFENIHQSLKTFLGTGVEDYKNEINQVEVYEGLSIKLTDVAADSHSISFNFLLDFKAHDEQLNYLMFPRILELSVNGETLDIYSIAAGEAQGQVYQNIVTFYHDTNLENETDIDVDITISDPQIPGAMERGLEERIHHNYTFDLTLDPGSIYEDTKTIPLEGAPGNHNSPIRAESLSIHPFNAALKTEEIVNDDYNGIIAELTDQLGQTYVLSQNSDGIFRYYKSLSEGTIEELNEAKHVDLVFRRMSSNNPLSYQHNIEIEIPDNR</sequence>
<evidence type="ECO:0000256" key="1">
    <source>
        <dbReference type="SAM" id="Phobius"/>
    </source>
</evidence>
<evidence type="ECO:0000313" key="2">
    <source>
        <dbReference type="EMBL" id="MFC3388772.1"/>
    </source>
</evidence>
<accession>A0ABV7N593</accession>
<keyword evidence="1" id="KW-1133">Transmembrane helix</keyword>
<dbReference type="RefSeq" id="WP_380654753.1">
    <property type="nucleotide sequence ID" value="NZ_JBHRVQ010000001.1"/>
</dbReference>
<dbReference type="EMBL" id="JBHRVQ010000001">
    <property type="protein sequence ID" value="MFC3388772.1"/>
    <property type="molecule type" value="Genomic_DNA"/>
</dbReference>
<evidence type="ECO:0000313" key="3">
    <source>
        <dbReference type="Proteomes" id="UP001595637"/>
    </source>
</evidence>
<keyword evidence="1" id="KW-0472">Membrane</keyword>
<gene>
    <name evidence="2" type="ORF">ACFOEO_09340</name>
</gene>
<reference evidence="3" key="1">
    <citation type="journal article" date="2019" name="Int. J. Syst. Evol. Microbiol.">
        <title>The Global Catalogue of Microorganisms (GCM) 10K type strain sequencing project: providing services to taxonomists for standard genome sequencing and annotation.</title>
        <authorList>
            <consortium name="The Broad Institute Genomics Platform"/>
            <consortium name="The Broad Institute Genome Sequencing Center for Infectious Disease"/>
            <person name="Wu L."/>
            <person name="Ma J."/>
        </authorList>
    </citation>
    <scope>NUCLEOTIDE SEQUENCE [LARGE SCALE GENOMIC DNA]</scope>
    <source>
        <strain evidence="3">CCM 7756</strain>
    </source>
</reference>
<keyword evidence="3" id="KW-1185">Reference proteome</keyword>
<dbReference type="Proteomes" id="UP001595637">
    <property type="component" value="Unassembled WGS sequence"/>
</dbReference>
<protein>
    <recommendedName>
        <fullName evidence="4">DUF4179 domain-containing protein</fullName>
    </recommendedName>
</protein>
<evidence type="ECO:0008006" key="4">
    <source>
        <dbReference type="Google" id="ProtNLM"/>
    </source>
</evidence>
<proteinExistence type="predicted"/>
<comment type="caution">
    <text evidence="2">The sequence shown here is derived from an EMBL/GenBank/DDBJ whole genome shotgun (WGS) entry which is preliminary data.</text>
</comment>
<keyword evidence="1" id="KW-0812">Transmembrane</keyword>
<organism evidence="2 3">
    <name type="scientific">Salinicoccus sesuvii</name>
    <dbReference type="NCBI Taxonomy" id="868281"/>
    <lineage>
        <taxon>Bacteria</taxon>
        <taxon>Bacillati</taxon>
        <taxon>Bacillota</taxon>
        <taxon>Bacilli</taxon>
        <taxon>Bacillales</taxon>
        <taxon>Staphylococcaceae</taxon>
        <taxon>Salinicoccus</taxon>
    </lineage>
</organism>
<feature type="transmembrane region" description="Helical" evidence="1">
    <location>
        <begin position="51"/>
        <end position="70"/>
    </location>
</feature>
<name>A0ABV7N593_9STAP</name>